<accession>A0ACC2MG97</accession>
<dbReference type="Proteomes" id="UP001234297">
    <property type="component" value="Chromosome 2"/>
</dbReference>
<gene>
    <name evidence="1" type="ORF">MRB53_006169</name>
</gene>
<dbReference type="EMBL" id="CM056810">
    <property type="protein sequence ID" value="KAJ8644421.1"/>
    <property type="molecule type" value="Genomic_DNA"/>
</dbReference>
<organism evidence="1 2">
    <name type="scientific">Persea americana</name>
    <name type="common">Avocado</name>
    <dbReference type="NCBI Taxonomy" id="3435"/>
    <lineage>
        <taxon>Eukaryota</taxon>
        <taxon>Viridiplantae</taxon>
        <taxon>Streptophyta</taxon>
        <taxon>Embryophyta</taxon>
        <taxon>Tracheophyta</taxon>
        <taxon>Spermatophyta</taxon>
        <taxon>Magnoliopsida</taxon>
        <taxon>Magnoliidae</taxon>
        <taxon>Laurales</taxon>
        <taxon>Lauraceae</taxon>
        <taxon>Persea</taxon>
    </lineage>
</organism>
<sequence length="171" mass="19326">MISFLRGHWTRFASHVLSVLQPWMMGSWICRLCNGQLSIGIATPNLHPSLAESSVTKELGQDKDSIKQDMGQSNSISDCSNQMEEDDGHKAVGSSGRQHQSKNLVAERKRRKTLNDRLYLLRSLVPKNSKMGRASILGDAIEFVKELQKQVKDLQDELEETREGEEQKENC</sequence>
<reference evidence="1 2" key="1">
    <citation type="journal article" date="2022" name="Hortic Res">
        <title>A haplotype resolved chromosomal level avocado genome allows analysis of novel avocado genes.</title>
        <authorList>
            <person name="Nath O."/>
            <person name="Fletcher S.J."/>
            <person name="Hayward A."/>
            <person name="Shaw L.M."/>
            <person name="Masouleh A.K."/>
            <person name="Furtado A."/>
            <person name="Henry R.J."/>
            <person name="Mitter N."/>
        </authorList>
    </citation>
    <scope>NUCLEOTIDE SEQUENCE [LARGE SCALE GENOMIC DNA]</scope>
    <source>
        <strain evidence="2">cv. Hass</strain>
    </source>
</reference>
<proteinExistence type="predicted"/>
<name>A0ACC2MG97_PERAE</name>
<comment type="caution">
    <text evidence="1">The sequence shown here is derived from an EMBL/GenBank/DDBJ whole genome shotgun (WGS) entry which is preliminary data.</text>
</comment>
<evidence type="ECO:0000313" key="1">
    <source>
        <dbReference type="EMBL" id="KAJ8644421.1"/>
    </source>
</evidence>
<evidence type="ECO:0000313" key="2">
    <source>
        <dbReference type="Proteomes" id="UP001234297"/>
    </source>
</evidence>
<keyword evidence="2" id="KW-1185">Reference proteome</keyword>
<protein>
    <submittedName>
        <fullName evidence="1">Uncharacterized protein</fullName>
    </submittedName>
</protein>